<dbReference type="Proteomes" id="UP000838756">
    <property type="component" value="Unassembled WGS sequence"/>
</dbReference>
<name>A0A8S4QHR6_9NEOP</name>
<evidence type="ECO:0000313" key="2">
    <source>
        <dbReference type="EMBL" id="CAH2210248.1"/>
    </source>
</evidence>
<sequence>VARRSLLLSLIGICLGSVNSSWTNVRLPGVLQRLAAMYLITGALECAFMRTSQNITP</sequence>
<feature type="non-terminal residue" evidence="2">
    <location>
        <position position="1"/>
    </location>
</feature>
<protein>
    <submittedName>
        <fullName evidence="2">Jg27373 protein</fullName>
    </submittedName>
</protein>
<keyword evidence="3" id="KW-1185">Reference proteome</keyword>
<feature type="non-terminal residue" evidence="2">
    <location>
        <position position="57"/>
    </location>
</feature>
<gene>
    <name evidence="2" type="primary">jg27373</name>
    <name evidence="2" type="ORF">PAEG_LOCUS2159</name>
</gene>
<evidence type="ECO:0000256" key="1">
    <source>
        <dbReference type="SAM" id="SignalP"/>
    </source>
</evidence>
<dbReference type="EMBL" id="CAKXAJ010007023">
    <property type="protein sequence ID" value="CAH2210248.1"/>
    <property type="molecule type" value="Genomic_DNA"/>
</dbReference>
<comment type="caution">
    <text evidence="2">The sequence shown here is derived from an EMBL/GenBank/DDBJ whole genome shotgun (WGS) entry which is preliminary data.</text>
</comment>
<dbReference type="AlphaFoldDB" id="A0A8S4QHR6"/>
<dbReference type="OrthoDB" id="2149840at2759"/>
<feature type="chain" id="PRO_5035733738" evidence="1">
    <location>
        <begin position="21"/>
        <end position="57"/>
    </location>
</feature>
<organism evidence="2 3">
    <name type="scientific">Pararge aegeria aegeria</name>
    <dbReference type="NCBI Taxonomy" id="348720"/>
    <lineage>
        <taxon>Eukaryota</taxon>
        <taxon>Metazoa</taxon>
        <taxon>Ecdysozoa</taxon>
        <taxon>Arthropoda</taxon>
        <taxon>Hexapoda</taxon>
        <taxon>Insecta</taxon>
        <taxon>Pterygota</taxon>
        <taxon>Neoptera</taxon>
        <taxon>Endopterygota</taxon>
        <taxon>Lepidoptera</taxon>
        <taxon>Glossata</taxon>
        <taxon>Ditrysia</taxon>
        <taxon>Papilionoidea</taxon>
        <taxon>Nymphalidae</taxon>
        <taxon>Satyrinae</taxon>
        <taxon>Satyrini</taxon>
        <taxon>Parargina</taxon>
        <taxon>Pararge</taxon>
    </lineage>
</organism>
<accession>A0A8S4QHR6</accession>
<feature type="signal peptide" evidence="1">
    <location>
        <begin position="1"/>
        <end position="20"/>
    </location>
</feature>
<keyword evidence="1" id="KW-0732">Signal</keyword>
<evidence type="ECO:0000313" key="3">
    <source>
        <dbReference type="Proteomes" id="UP000838756"/>
    </source>
</evidence>
<reference evidence="2" key="1">
    <citation type="submission" date="2022-03" db="EMBL/GenBank/DDBJ databases">
        <authorList>
            <person name="Lindestad O."/>
        </authorList>
    </citation>
    <scope>NUCLEOTIDE SEQUENCE</scope>
</reference>
<proteinExistence type="predicted"/>